<dbReference type="SUPFAM" id="SSF57997">
    <property type="entry name" value="Tropomyosin"/>
    <property type="match status" value="1"/>
</dbReference>
<keyword evidence="2" id="KW-0812">Transmembrane</keyword>
<accession>A0A3N1XAC4</accession>
<dbReference type="AlphaFoldDB" id="A0A3N1XAC4"/>
<dbReference type="EMBL" id="RJVG01000013">
    <property type="protein sequence ID" value="ROR23693.1"/>
    <property type="molecule type" value="Genomic_DNA"/>
</dbReference>
<organism evidence="3 4">
    <name type="scientific">Mobilisporobacter senegalensis</name>
    <dbReference type="NCBI Taxonomy" id="1329262"/>
    <lineage>
        <taxon>Bacteria</taxon>
        <taxon>Bacillati</taxon>
        <taxon>Bacillota</taxon>
        <taxon>Clostridia</taxon>
        <taxon>Lachnospirales</taxon>
        <taxon>Lachnospiraceae</taxon>
        <taxon>Mobilisporobacter</taxon>
    </lineage>
</organism>
<sequence length="138" mass="16405">MGIFSNYENHERRLAEYKAELYNYKKCLGRYEEIINTLEKKHGNQENELKEYDDNLQRYQNQLELYKERYENIIKDYDSMLNDSTVSMLAKQDEIIISLSESKKKNKGLKTMLGFSLFINLISLSGMILIVLYILELI</sequence>
<proteinExistence type="predicted"/>
<comment type="caution">
    <text evidence="3">The sequence shown here is derived from an EMBL/GenBank/DDBJ whole genome shotgun (WGS) entry which is preliminary data.</text>
</comment>
<keyword evidence="1" id="KW-0175">Coiled coil</keyword>
<evidence type="ECO:0000256" key="1">
    <source>
        <dbReference type="SAM" id="Coils"/>
    </source>
</evidence>
<keyword evidence="4" id="KW-1185">Reference proteome</keyword>
<keyword evidence="2" id="KW-0472">Membrane</keyword>
<reference evidence="3 4" key="1">
    <citation type="submission" date="2018-11" db="EMBL/GenBank/DDBJ databases">
        <title>Genomic Encyclopedia of Type Strains, Phase IV (KMG-IV): sequencing the most valuable type-strain genomes for metagenomic binning, comparative biology and taxonomic classification.</title>
        <authorList>
            <person name="Goeker M."/>
        </authorList>
    </citation>
    <scope>NUCLEOTIDE SEQUENCE [LARGE SCALE GENOMIC DNA]</scope>
    <source>
        <strain evidence="3 4">DSM 26537</strain>
    </source>
</reference>
<evidence type="ECO:0000313" key="4">
    <source>
        <dbReference type="Proteomes" id="UP000273083"/>
    </source>
</evidence>
<feature type="transmembrane region" description="Helical" evidence="2">
    <location>
        <begin position="112"/>
        <end position="135"/>
    </location>
</feature>
<evidence type="ECO:0000313" key="3">
    <source>
        <dbReference type="EMBL" id="ROR23693.1"/>
    </source>
</evidence>
<dbReference type="Gene3D" id="1.20.5.340">
    <property type="match status" value="1"/>
</dbReference>
<feature type="coiled-coil region" evidence="1">
    <location>
        <begin position="7"/>
        <end position="83"/>
    </location>
</feature>
<protein>
    <submittedName>
        <fullName evidence="3">Uncharacterized protein</fullName>
    </submittedName>
</protein>
<keyword evidence="2" id="KW-1133">Transmembrane helix</keyword>
<name>A0A3N1XAC4_9FIRM</name>
<dbReference type="RefSeq" id="WP_123610687.1">
    <property type="nucleotide sequence ID" value="NZ_RJVG01000013.1"/>
</dbReference>
<dbReference type="Proteomes" id="UP000273083">
    <property type="component" value="Unassembled WGS sequence"/>
</dbReference>
<evidence type="ECO:0000256" key="2">
    <source>
        <dbReference type="SAM" id="Phobius"/>
    </source>
</evidence>
<gene>
    <name evidence="3" type="ORF">EDD66_11388</name>
</gene>